<evidence type="ECO:0000313" key="1">
    <source>
        <dbReference type="EMBL" id="QHN77745.1"/>
    </source>
</evidence>
<dbReference type="AlphaFoldDB" id="A0A6B9V9P0"/>
<organism evidence="1 2">
    <name type="scientific">Arachis hypogaea</name>
    <name type="common">Peanut</name>
    <dbReference type="NCBI Taxonomy" id="3818"/>
    <lineage>
        <taxon>Eukaryota</taxon>
        <taxon>Viridiplantae</taxon>
        <taxon>Streptophyta</taxon>
        <taxon>Embryophyta</taxon>
        <taxon>Tracheophyta</taxon>
        <taxon>Spermatophyta</taxon>
        <taxon>Magnoliopsida</taxon>
        <taxon>eudicotyledons</taxon>
        <taxon>Gunneridae</taxon>
        <taxon>Pentapetalae</taxon>
        <taxon>rosids</taxon>
        <taxon>fabids</taxon>
        <taxon>Fabales</taxon>
        <taxon>Fabaceae</taxon>
        <taxon>Papilionoideae</taxon>
        <taxon>50 kb inversion clade</taxon>
        <taxon>dalbergioids sensu lato</taxon>
        <taxon>Dalbergieae</taxon>
        <taxon>Pterocarpus clade</taxon>
        <taxon>Arachis</taxon>
    </lineage>
</organism>
<dbReference type="EMBL" id="CP031001">
    <property type="protein sequence ID" value="QHN77745.1"/>
    <property type="molecule type" value="Genomic_DNA"/>
</dbReference>
<name>A0A6B9V9P0_ARAHY</name>
<sequence length="49" mass="5660">MLKNLNTRRIVQCRSWTSRRPRVCLKNSGAKIATTHKAHWVKAGQQEAQ</sequence>
<reference evidence="1 2" key="1">
    <citation type="submission" date="2020-01" db="EMBL/GenBank/DDBJ databases">
        <title>Genome sequence of Arachis hypogaea, cultivar Shitouqi.</title>
        <authorList>
            <person name="Zhuang W."/>
            <person name="Chen H."/>
            <person name="Varshney R."/>
            <person name="Wang D."/>
            <person name="Ming R."/>
        </authorList>
    </citation>
    <scope>NUCLEOTIDE SEQUENCE [LARGE SCALE GENOMIC DNA]</scope>
    <source>
        <tissue evidence="1">Young leaf</tissue>
    </source>
</reference>
<proteinExistence type="predicted"/>
<accession>A0A6B9V9P0</accession>
<gene>
    <name evidence="1" type="ORF">DS421_19g655400</name>
</gene>
<protein>
    <submittedName>
        <fullName evidence="1">Uncharacterized protein</fullName>
    </submittedName>
</protein>
<dbReference type="Proteomes" id="UP000464620">
    <property type="component" value="Chromosome B09"/>
</dbReference>
<evidence type="ECO:0000313" key="2">
    <source>
        <dbReference type="Proteomes" id="UP000464620"/>
    </source>
</evidence>